<evidence type="ECO:0000256" key="2">
    <source>
        <dbReference type="SAM" id="SignalP"/>
    </source>
</evidence>
<comment type="caution">
    <text evidence="3">The sequence shown here is derived from an EMBL/GenBank/DDBJ whole genome shotgun (WGS) entry which is preliminary data.</text>
</comment>
<feature type="region of interest" description="Disordered" evidence="1">
    <location>
        <begin position="26"/>
        <end position="48"/>
    </location>
</feature>
<name>A0A3D4SXA6_9CORY</name>
<feature type="compositionally biased region" description="Low complexity" evidence="1">
    <location>
        <begin position="26"/>
        <end position="39"/>
    </location>
</feature>
<accession>A0A3D4SXA6</accession>
<feature type="signal peptide" evidence="2">
    <location>
        <begin position="1"/>
        <end position="26"/>
    </location>
</feature>
<proteinExistence type="predicted"/>
<evidence type="ECO:0008006" key="5">
    <source>
        <dbReference type="Google" id="ProtNLM"/>
    </source>
</evidence>
<organism evidence="3 4">
    <name type="scientific">Corynebacterium nuruki</name>
    <dbReference type="NCBI Taxonomy" id="1032851"/>
    <lineage>
        <taxon>Bacteria</taxon>
        <taxon>Bacillati</taxon>
        <taxon>Actinomycetota</taxon>
        <taxon>Actinomycetes</taxon>
        <taxon>Mycobacteriales</taxon>
        <taxon>Corynebacteriaceae</taxon>
        <taxon>Corynebacterium</taxon>
    </lineage>
</organism>
<dbReference type="RefSeq" id="WP_273051218.1">
    <property type="nucleotide sequence ID" value="NZ_DAITTW010000014.1"/>
</dbReference>
<dbReference type="EMBL" id="DQID01000103">
    <property type="protein sequence ID" value="HCT13899.1"/>
    <property type="molecule type" value="Genomic_DNA"/>
</dbReference>
<evidence type="ECO:0000313" key="4">
    <source>
        <dbReference type="Proteomes" id="UP000261739"/>
    </source>
</evidence>
<dbReference type="AlphaFoldDB" id="A0A3D4SXA6"/>
<feature type="chain" id="PRO_5017760718" description="Secreted protein" evidence="2">
    <location>
        <begin position="27"/>
        <end position="122"/>
    </location>
</feature>
<sequence length="122" mass="11918">MTMKKTLLALGTAGVVAIAGAGVAAAETPETADTTTPPTQGSADASADRDVFGSVTGADALGSWTDGQFDYSKATDALVSLAVGGAAITTIAGAYNAVVGASDTFQGVVSDTQAFLESQGIL</sequence>
<reference evidence="3 4" key="1">
    <citation type="journal article" date="2018" name="Nat. Biotechnol.">
        <title>A standardized bacterial taxonomy based on genome phylogeny substantially revises the tree of life.</title>
        <authorList>
            <person name="Parks D.H."/>
            <person name="Chuvochina M."/>
            <person name="Waite D.W."/>
            <person name="Rinke C."/>
            <person name="Skarshewski A."/>
            <person name="Chaumeil P.A."/>
            <person name="Hugenholtz P."/>
        </authorList>
    </citation>
    <scope>NUCLEOTIDE SEQUENCE [LARGE SCALE GENOMIC DNA]</scope>
    <source>
        <strain evidence="3">UBA11247</strain>
    </source>
</reference>
<protein>
    <recommendedName>
        <fullName evidence="5">Secreted protein</fullName>
    </recommendedName>
</protein>
<keyword evidence="2" id="KW-0732">Signal</keyword>
<evidence type="ECO:0000256" key="1">
    <source>
        <dbReference type="SAM" id="MobiDB-lite"/>
    </source>
</evidence>
<dbReference type="STRING" id="863239.GCA_000213935_01278"/>
<dbReference type="Proteomes" id="UP000261739">
    <property type="component" value="Unassembled WGS sequence"/>
</dbReference>
<gene>
    <name evidence="3" type="ORF">DIW82_03645</name>
</gene>
<evidence type="ECO:0000313" key="3">
    <source>
        <dbReference type="EMBL" id="HCT13899.1"/>
    </source>
</evidence>